<dbReference type="PANTHER" id="PTHR37162:SF1">
    <property type="entry name" value="BED-TYPE DOMAIN-CONTAINING PROTEIN"/>
    <property type="match status" value="1"/>
</dbReference>
<dbReference type="PANTHER" id="PTHR37162">
    <property type="entry name" value="HAT FAMILY DIMERISATION DOMAINCONTAINING PROTEIN-RELATED"/>
    <property type="match status" value="1"/>
</dbReference>
<dbReference type="AlphaFoldDB" id="A0ABD0MLJ2"/>
<reference evidence="2 3" key="1">
    <citation type="submission" date="2024-05" db="EMBL/GenBank/DDBJ databases">
        <title>Genome sequencing and assembly of Indian major carp, Cirrhinus mrigala (Hamilton, 1822).</title>
        <authorList>
            <person name="Mohindra V."/>
            <person name="Chowdhury L.M."/>
            <person name="Lal K."/>
            <person name="Jena J.K."/>
        </authorList>
    </citation>
    <scope>NUCLEOTIDE SEQUENCE [LARGE SCALE GENOMIC DNA]</scope>
    <source>
        <strain evidence="2">CM1030</strain>
        <tissue evidence="2">Blood</tissue>
    </source>
</reference>
<proteinExistence type="predicted"/>
<name>A0ABD0MLJ2_CIRMR</name>
<dbReference type="Proteomes" id="UP001529510">
    <property type="component" value="Unassembled WGS sequence"/>
</dbReference>
<protein>
    <submittedName>
        <fullName evidence="2">Uncharacterized protein</fullName>
    </submittedName>
</protein>
<dbReference type="SUPFAM" id="SSF53098">
    <property type="entry name" value="Ribonuclease H-like"/>
    <property type="match status" value="1"/>
</dbReference>
<evidence type="ECO:0000313" key="3">
    <source>
        <dbReference type="Proteomes" id="UP001529510"/>
    </source>
</evidence>
<comment type="caution">
    <text evidence="2">The sequence shown here is derived from an EMBL/GenBank/DDBJ whole genome shotgun (WGS) entry which is preliminary data.</text>
</comment>
<keyword evidence="3" id="KW-1185">Reference proteome</keyword>
<evidence type="ECO:0000313" key="2">
    <source>
        <dbReference type="EMBL" id="KAL0150947.1"/>
    </source>
</evidence>
<evidence type="ECO:0000256" key="1">
    <source>
        <dbReference type="SAM" id="MobiDB-lite"/>
    </source>
</evidence>
<gene>
    <name evidence="2" type="ORF">M9458_053759</name>
</gene>
<accession>A0ABD0MLJ2</accession>
<feature type="compositionally biased region" description="Acidic residues" evidence="1">
    <location>
        <begin position="111"/>
        <end position="142"/>
    </location>
</feature>
<feature type="region of interest" description="Disordered" evidence="1">
    <location>
        <begin position="40"/>
        <end position="142"/>
    </location>
</feature>
<feature type="compositionally biased region" description="Acidic residues" evidence="1">
    <location>
        <begin position="40"/>
        <end position="103"/>
    </location>
</feature>
<dbReference type="EMBL" id="JAMKFB020000264">
    <property type="protein sequence ID" value="KAL0150947.1"/>
    <property type="molecule type" value="Genomic_DNA"/>
</dbReference>
<organism evidence="2 3">
    <name type="scientific">Cirrhinus mrigala</name>
    <name type="common">Mrigala</name>
    <dbReference type="NCBI Taxonomy" id="683832"/>
    <lineage>
        <taxon>Eukaryota</taxon>
        <taxon>Metazoa</taxon>
        <taxon>Chordata</taxon>
        <taxon>Craniata</taxon>
        <taxon>Vertebrata</taxon>
        <taxon>Euteleostomi</taxon>
        <taxon>Actinopterygii</taxon>
        <taxon>Neopterygii</taxon>
        <taxon>Teleostei</taxon>
        <taxon>Ostariophysi</taxon>
        <taxon>Cypriniformes</taxon>
        <taxon>Cyprinidae</taxon>
        <taxon>Labeoninae</taxon>
        <taxon>Labeonini</taxon>
        <taxon>Cirrhinus</taxon>
    </lineage>
</organism>
<dbReference type="InterPro" id="IPR012337">
    <property type="entry name" value="RNaseH-like_sf"/>
</dbReference>
<dbReference type="SUPFAM" id="SSF69349">
    <property type="entry name" value="Phage fibre proteins"/>
    <property type="match status" value="1"/>
</dbReference>
<sequence length="806" mass="92112">MSFKRQLSILSFTLRGKPPKKGRLQDAGPEKVVKMVGTLEEETEEETVQVEDEETVQVEDEETVQVEDEETVQVEDEETVQVEDEETVQVEDEETVQVEDDETVQVKDEETVQVEDDETVQVEDDETVQVEDEETVQVEDDETVQVEDDETVQVEDDETVQVEDDETVQVEDDETVQVEDDETVQVEDEETVQVEEEETVEEMAKVSEEAIKTKGRKVPGAATYKSSFNNEWTSKWPFITVGSTSSYYWCSICRQENSCAHQGVRDVTRHIESKGHQAKQQALKSTSTVKNFYLPVTAEMSVQEVKTRRAEVKVAVAMVQHNVSFAVADHFSPLYRECFKDSPTAQNFKSASTKTMCIINQAVAPHYRNELVLKMRENPFTLVTDGSNDTGLEKMNPLTVRVFDTTKVVHRFLDMCTTSGRNCGTADVIYKKINDVLIEHNIPWKNCVGLSVDNAPVNTEAKNSIAAKMLKENPSIYIHGCPCHIIHNTAKHAGKRFLEISGFDTEDLVVDVGYWFKGSTNRKGYLKEFCELHGSDYMQMLLYISVRWLSLEMCITCILQRYGPLTSYFKSLNEKQPRFRRLVEAFSNPLTEVYLLFLQATFPVFSTLNLLLQREKASIFQLYEEMTKFIKKLCSRFMTPAALRGGEVHDIPYKDPLHRLPGEKLNVGFTTRATLNRLLEAGEVTSQKAQQFQQAALAFLVGAVEYAMDKLPLKDALLKHARFIDVQLRAQYPKEQDQVSEEFMEYQLMDIALPQDPTVFDVEEFWGRMSTIKNKRPLVPFFKGDWLEPIWEAIKDRSLGFSASTF</sequence>